<name>A0A1R3JP22_COCAP</name>
<evidence type="ECO:0000313" key="2">
    <source>
        <dbReference type="EMBL" id="OMO96628.1"/>
    </source>
</evidence>
<dbReference type="AlphaFoldDB" id="A0A1R3JP22"/>
<sequence length="69" mass="7309">MTASSFSSPPPAPILTTSQPPFQPINHRHLLLTSLTIAVSSSFALVDSSIPVANGRGLLKMPPSRLSNR</sequence>
<dbReference type="EMBL" id="AWWV01007400">
    <property type="protein sequence ID" value="OMO96628.1"/>
    <property type="molecule type" value="Genomic_DNA"/>
</dbReference>
<feature type="region of interest" description="Disordered" evidence="1">
    <location>
        <begin position="1"/>
        <end position="20"/>
    </location>
</feature>
<proteinExistence type="predicted"/>
<comment type="caution">
    <text evidence="2">The sequence shown here is derived from an EMBL/GenBank/DDBJ whole genome shotgun (WGS) entry which is preliminary data.</text>
</comment>
<dbReference type="OrthoDB" id="4531at2759"/>
<keyword evidence="3" id="KW-1185">Reference proteome</keyword>
<gene>
    <name evidence="2" type="ORF">CCACVL1_04855</name>
</gene>
<dbReference type="Proteomes" id="UP000188268">
    <property type="component" value="Unassembled WGS sequence"/>
</dbReference>
<evidence type="ECO:0000256" key="1">
    <source>
        <dbReference type="SAM" id="MobiDB-lite"/>
    </source>
</evidence>
<reference evidence="2 3" key="1">
    <citation type="submission" date="2013-09" db="EMBL/GenBank/DDBJ databases">
        <title>Corchorus capsularis genome sequencing.</title>
        <authorList>
            <person name="Alam M."/>
            <person name="Haque M.S."/>
            <person name="Islam M.S."/>
            <person name="Emdad E.M."/>
            <person name="Islam M.M."/>
            <person name="Ahmed B."/>
            <person name="Halim A."/>
            <person name="Hossen Q.M.M."/>
            <person name="Hossain M.Z."/>
            <person name="Ahmed R."/>
            <person name="Khan M.M."/>
            <person name="Islam R."/>
            <person name="Rashid M.M."/>
            <person name="Khan S.A."/>
            <person name="Rahman M.S."/>
            <person name="Alam M."/>
        </authorList>
    </citation>
    <scope>NUCLEOTIDE SEQUENCE [LARGE SCALE GENOMIC DNA]</scope>
    <source>
        <strain evidence="3">cv. CVL-1</strain>
        <tissue evidence="2">Whole seedling</tissue>
    </source>
</reference>
<organism evidence="2 3">
    <name type="scientific">Corchorus capsularis</name>
    <name type="common">Jute</name>
    <dbReference type="NCBI Taxonomy" id="210143"/>
    <lineage>
        <taxon>Eukaryota</taxon>
        <taxon>Viridiplantae</taxon>
        <taxon>Streptophyta</taxon>
        <taxon>Embryophyta</taxon>
        <taxon>Tracheophyta</taxon>
        <taxon>Spermatophyta</taxon>
        <taxon>Magnoliopsida</taxon>
        <taxon>eudicotyledons</taxon>
        <taxon>Gunneridae</taxon>
        <taxon>Pentapetalae</taxon>
        <taxon>rosids</taxon>
        <taxon>malvids</taxon>
        <taxon>Malvales</taxon>
        <taxon>Malvaceae</taxon>
        <taxon>Grewioideae</taxon>
        <taxon>Apeibeae</taxon>
        <taxon>Corchorus</taxon>
    </lineage>
</organism>
<protein>
    <submittedName>
        <fullName evidence="2">Uncharacterized protein</fullName>
    </submittedName>
</protein>
<evidence type="ECO:0000313" key="3">
    <source>
        <dbReference type="Proteomes" id="UP000188268"/>
    </source>
</evidence>
<accession>A0A1R3JP22</accession>
<dbReference type="Gramene" id="OMO96628">
    <property type="protein sequence ID" value="OMO96628"/>
    <property type="gene ID" value="CCACVL1_04855"/>
</dbReference>